<sequence>MLWPVLGFVSIVVPVASQTTGNNPQWDRWCGKAYQPQFPSFDPGGQIQNPPEISGPPQLNVQFKPRFSIYLSNEQKGEFVINAELSRYFGAPLAESRQKAGLAYNITLDSTGKQLAAGTVAINSTRNVVSFNLAGAVEPSRTAQAVVFRGWVNADGGSNGDGDGAELRVYTARTDLFFLPDKKQGSATRIDNLNGGLQFRNTASNQTWRPLLPYGYYASYDGFLGQNDTSLIQRYAGFGLNSMTPLTTYPVSRDAFAYMGRINLPFMYDLRDNYQNNTWVEEKVRPVVDDEALYSYWGGDEPDGHQHPFNWTVDSVNLIRKLDPYHPVAVTLNCQNYYFAEYSVAADFLMEDVYPIIANSTFSKWGTACNATYGDCGCDNCDGNVRDVSRRLEDLNRYERMLGRWPKTKFHNPQSFHGEGYWPRDPTPDEAYVMNMLAFNHGAAGMVSWLYPPTDLLATSHGELARVVTASPVLEFLVSEGDGPYRVDVQGLKDDQIDVAYWRKGDKEVLVNIVNPSESQNRDGVAFPMPGGAGARIEKVLWGDTGIWELDEGGKNIRSRTGFGKMSASLLLITLA</sequence>
<protein>
    <submittedName>
        <fullName evidence="1">Uncharacterized protein</fullName>
    </submittedName>
</protein>
<accession>A0A4P7NCJ4</accession>
<evidence type="ECO:0000313" key="1">
    <source>
        <dbReference type="EMBL" id="QBZ59166.1"/>
    </source>
</evidence>
<proteinExistence type="predicted"/>
<dbReference type="AlphaFoldDB" id="A0A4P7NCJ4"/>
<name>A0A4P7NCJ4_PYROR</name>
<gene>
    <name evidence="1" type="ORF">PoMZ_04126</name>
</gene>
<dbReference type="EMBL" id="CP034206">
    <property type="protein sequence ID" value="QBZ59166.1"/>
    <property type="molecule type" value="Genomic_DNA"/>
</dbReference>
<organism evidence="1 2">
    <name type="scientific">Pyricularia oryzae</name>
    <name type="common">Rice blast fungus</name>
    <name type="synonym">Magnaporthe oryzae</name>
    <dbReference type="NCBI Taxonomy" id="318829"/>
    <lineage>
        <taxon>Eukaryota</taxon>
        <taxon>Fungi</taxon>
        <taxon>Dikarya</taxon>
        <taxon>Ascomycota</taxon>
        <taxon>Pezizomycotina</taxon>
        <taxon>Sordariomycetes</taxon>
        <taxon>Sordariomycetidae</taxon>
        <taxon>Magnaporthales</taxon>
        <taxon>Pyriculariaceae</taxon>
        <taxon>Pyricularia</taxon>
    </lineage>
</organism>
<reference evidence="1 2" key="1">
    <citation type="journal article" date="2019" name="Mol. Biol. Evol.">
        <title>Blast fungal genomes show frequent chromosomal changes, gene gains and losses, and effector gene turnover.</title>
        <authorList>
            <person name="Gomez Luciano L.B."/>
            <person name="Jason Tsai I."/>
            <person name="Chuma I."/>
            <person name="Tosa Y."/>
            <person name="Chen Y.H."/>
            <person name="Li J.Y."/>
            <person name="Li M.Y."/>
            <person name="Jade Lu M.Y."/>
            <person name="Nakayashiki H."/>
            <person name="Li W.H."/>
        </authorList>
    </citation>
    <scope>NUCLEOTIDE SEQUENCE [LARGE SCALE GENOMIC DNA]</scope>
    <source>
        <strain evidence="1">MZ5-1-6</strain>
    </source>
</reference>
<evidence type="ECO:0000313" key="2">
    <source>
        <dbReference type="Proteomes" id="UP000294847"/>
    </source>
</evidence>
<dbReference type="Proteomes" id="UP000294847">
    <property type="component" value="Chromosome 3"/>
</dbReference>